<dbReference type="EMBL" id="NBIV01000018">
    <property type="protein sequence ID" value="PXF47886.1"/>
    <property type="molecule type" value="Genomic_DNA"/>
</dbReference>
<dbReference type="OrthoDB" id="425749at2759"/>
<evidence type="ECO:0000256" key="3">
    <source>
        <dbReference type="ARBA" id="ARBA00022448"/>
    </source>
</evidence>
<evidence type="ECO:0000256" key="7">
    <source>
        <dbReference type="ARBA" id="ARBA00023128"/>
    </source>
</evidence>
<name>A0A2V3J0E6_9FLOR</name>
<evidence type="ECO:0000313" key="9">
    <source>
        <dbReference type="EMBL" id="PXF47886.1"/>
    </source>
</evidence>
<evidence type="ECO:0000256" key="2">
    <source>
        <dbReference type="ARBA" id="ARBA00008554"/>
    </source>
</evidence>
<protein>
    <submittedName>
        <fullName evidence="9">Cytochrome b-c1 complex subunit 7-1</fullName>
    </submittedName>
</protein>
<gene>
    <name evidence="9" type="ORF">BWQ96_02272</name>
</gene>
<dbReference type="STRING" id="448386.A0A2V3J0E6"/>
<dbReference type="SUPFAM" id="SSF81524">
    <property type="entry name" value="14 kDa protein of cytochrome bc1 complex (Ubiquinol-cytochrome c reductase)"/>
    <property type="match status" value="1"/>
</dbReference>
<evidence type="ECO:0000256" key="8">
    <source>
        <dbReference type="ARBA" id="ARBA00023136"/>
    </source>
</evidence>
<keyword evidence="4" id="KW-0679">Respiratory chain</keyword>
<keyword evidence="3" id="KW-0813">Transport</keyword>
<dbReference type="GO" id="GO:0006122">
    <property type="term" value="P:mitochondrial electron transport, ubiquinol to cytochrome c"/>
    <property type="evidence" value="ECO:0007669"/>
    <property type="project" value="InterPro"/>
</dbReference>
<keyword evidence="5" id="KW-0999">Mitochondrion inner membrane</keyword>
<dbReference type="GO" id="GO:0045275">
    <property type="term" value="C:respiratory chain complex III"/>
    <property type="evidence" value="ECO:0007669"/>
    <property type="project" value="InterPro"/>
</dbReference>
<evidence type="ECO:0000313" key="10">
    <source>
        <dbReference type="Proteomes" id="UP000247409"/>
    </source>
</evidence>
<comment type="subcellular location">
    <subcellularLocation>
        <location evidence="1">Mitochondrion inner membrane</location>
        <topology evidence="1">Peripheral membrane protein</topology>
        <orientation evidence="1">Matrix side</orientation>
    </subcellularLocation>
</comment>
<proteinExistence type="inferred from homology"/>
<dbReference type="PANTHER" id="PTHR12022:SF0">
    <property type="entry name" value="CYTOCHROME B-C1 COMPLEX SUBUNIT 7"/>
    <property type="match status" value="1"/>
</dbReference>
<dbReference type="Gene3D" id="1.10.1090.10">
    <property type="entry name" value="Cytochrome b-c1 complex subunit 7"/>
    <property type="match status" value="1"/>
</dbReference>
<keyword evidence="6" id="KW-0249">Electron transport</keyword>
<keyword evidence="7" id="KW-0496">Mitochondrion</keyword>
<comment type="similarity">
    <text evidence="2">Belongs to the UQCRB/QCR7 family.</text>
</comment>
<dbReference type="Proteomes" id="UP000247409">
    <property type="component" value="Unassembled WGS sequence"/>
</dbReference>
<evidence type="ECO:0000256" key="6">
    <source>
        <dbReference type="ARBA" id="ARBA00022982"/>
    </source>
</evidence>
<keyword evidence="8" id="KW-0472">Membrane</keyword>
<reference evidence="9 10" key="1">
    <citation type="journal article" date="2018" name="Mol. Biol. Evol.">
        <title>Analysis of the draft genome of the red seaweed Gracilariopsis chorda provides insights into genome size evolution in Rhodophyta.</title>
        <authorList>
            <person name="Lee J."/>
            <person name="Yang E.C."/>
            <person name="Graf L."/>
            <person name="Yang J.H."/>
            <person name="Qiu H."/>
            <person name="Zel Zion U."/>
            <person name="Chan C.X."/>
            <person name="Stephens T.G."/>
            <person name="Weber A.P.M."/>
            <person name="Boo G.H."/>
            <person name="Boo S.M."/>
            <person name="Kim K.M."/>
            <person name="Shin Y."/>
            <person name="Jung M."/>
            <person name="Lee S.J."/>
            <person name="Yim H.S."/>
            <person name="Lee J.H."/>
            <person name="Bhattacharya D."/>
            <person name="Yoon H.S."/>
        </authorList>
    </citation>
    <scope>NUCLEOTIDE SEQUENCE [LARGE SCALE GENOMIC DNA]</scope>
    <source>
        <strain evidence="9 10">SKKU-2015</strain>
        <tissue evidence="9">Whole body</tissue>
    </source>
</reference>
<keyword evidence="10" id="KW-1185">Reference proteome</keyword>
<dbReference type="Pfam" id="PF02271">
    <property type="entry name" value="UCR_14kD"/>
    <property type="match status" value="1"/>
</dbReference>
<comment type="caution">
    <text evidence="9">The sequence shown here is derived from an EMBL/GenBank/DDBJ whole genome shotgun (WGS) entry which is preliminary data.</text>
</comment>
<dbReference type="AlphaFoldDB" id="A0A2V3J0E6"/>
<accession>A0A2V3J0E6</accession>
<sequence length="115" mass="13437">MSVAKYLLKLPGVHSLLSRAARSYQAAVGAELRRYGLRYDDLLNEYDDEVKHAISKLSPQELELRNKRLKRAIDLDVKKTYLPEDIQAQEDIWNPYLRTRIAALKQKKLERQIVD</sequence>
<evidence type="ECO:0000256" key="5">
    <source>
        <dbReference type="ARBA" id="ARBA00022792"/>
    </source>
</evidence>
<evidence type="ECO:0000256" key="1">
    <source>
        <dbReference type="ARBA" id="ARBA00004443"/>
    </source>
</evidence>
<dbReference type="GO" id="GO:0005743">
    <property type="term" value="C:mitochondrial inner membrane"/>
    <property type="evidence" value="ECO:0007669"/>
    <property type="project" value="UniProtKB-SubCell"/>
</dbReference>
<evidence type="ECO:0000256" key="4">
    <source>
        <dbReference type="ARBA" id="ARBA00022660"/>
    </source>
</evidence>
<organism evidence="9 10">
    <name type="scientific">Gracilariopsis chorda</name>
    <dbReference type="NCBI Taxonomy" id="448386"/>
    <lineage>
        <taxon>Eukaryota</taxon>
        <taxon>Rhodophyta</taxon>
        <taxon>Florideophyceae</taxon>
        <taxon>Rhodymeniophycidae</taxon>
        <taxon>Gracilariales</taxon>
        <taxon>Gracilariaceae</taxon>
        <taxon>Gracilariopsis</taxon>
    </lineage>
</organism>
<dbReference type="InterPro" id="IPR003197">
    <property type="entry name" value="QCR7"/>
</dbReference>
<dbReference type="InterPro" id="IPR036544">
    <property type="entry name" value="QCR7_sf"/>
</dbReference>
<dbReference type="PANTHER" id="PTHR12022">
    <property type="entry name" value="UBIQUINOL-CYTOCHROME C REDUCTASE COMPLEX 14 KD PROTEIN"/>
    <property type="match status" value="1"/>
</dbReference>